<accession>A0A6N6N2E9</accession>
<dbReference type="Proteomes" id="UP000438699">
    <property type="component" value="Unassembled WGS sequence"/>
</dbReference>
<comment type="caution">
    <text evidence="2">The sequence shown here is derived from an EMBL/GenBank/DDBJ whole genome shotgun (WGS) entry which is preliminary data.</text>
</comment>
<evidence type="ECO:0000313" key="2">
    <source>
        <dbReference type="EMBL" id="KAB1442189.1"/>
    </source>
</evidence>
<dbReference type="InterPro" id="IPR018530">
    <property type="entry name" value="SiaC"/>
</dbReference>
<reference evidence="2 3" key="1">
    <citation type="journal article" date="2017" name="Int. J. Syst. Evol. Microbiol.">
        <title>Desulfovibrio senegalensis sp. nov., a mesophilic sulfate reducer isolated from marine sediment.</title>
        <authorList>
            <person name="Thioye A."/>
            <person name="Gam Z.B.A."/>
            <person name="Mbengue M."/>
            <person name="Cayol J.L."/>
            <person name="Joseph-Bartoli M."/>
            <person name="Toure-Kane C."/>
            <person name="Labat M."/>
        </authorList>
    </citation>
    <scope>NUCLEOTIDE SEQUENCE [LARGE SCALE GENOMIC DNA]</scope>
    <source>
        <strain evidence="2 3">DSM 101509</strain>
    </source>
</reference>
<dbReference type="Pfam" id="PF09345">
    <property type="entry name" value="SiaC"/>
    <property type="match status" value="1"/>
</dbReference>
<dbReference type="EMBL" id="WAIE01000002">
    <property type="protein sequence ID" value="KAB1442189.1"/>
    <property type="molecule type" value="Genomic_DNA"/>
</dbReference>
<keyword evidence="3" id="KW-1185">Reference proteome</keyword>
<dbReference type="AlphaFoldDB" id="A0A6N6N2E9"/>
<evidence type="ECO:0000313" key="3">
    <source>
        <dbReference type="Proteomes" id="UP000438699"/>
    </source>
</evidence>
<proteinExistence type="predicted"/>
<dbReference type="OrthoDB" id="5297629at2"/>
<organism evidence="2 3">
    <name type="scientific">Pseudodesulfovibrio senegalensis</name>
    <dbReference type="NCBI Taxonomy" id="1721087"/>
    <lineage>
        <taxon>Bacteria</taxon>
        <taxon>Pseudomonadati</taxon>
        <taxon>Thermodesulfobacteriota</taxon>
        <taxon>Desulfovibrionia</taxon>
        <taxon>Desulfovibrionales</taxon>
        <taxon>Desulfovibrionaceae</taxon>
    </lineage>
</organism>
<evidence type="ECO:0000259" key="1">
    <source>
        <dbReference type="Pfam" id="PF09345"/>
    </source>
</evidence>
<gene>
    <name evidence="2" type="ORF">F8A88_06920</name>
</gene>
<feature type="domain" description="SiaC family regulatory phosphoprotein" evidence="1">
    <location>
        <begin position="7"/>
        <end position="125"/>
    </location>
</feature>
<sequence>MTRFSVQATKSSPRIDFDPQSMSFEIKGESYPENCGTFYSPMFEWLERFFDKSNGERMEIDMEILYFNSSSSKTFMDLFDMLDEQADRGKNIVVNWRYHEENESAMECGEEFMEDVSNIKFNLIEFTDQQRQEGI</sequence>
<name>A0A6N6N2E9_9BACT</name>
<dbReference type="RefSeq" id="WP_151150410.1">
    <property type="nucleotide sequence ID" value="NZ_WAIE01000002.1"/>
</dbReference>
<protein>
    <submittedName>
        <fullName evidence="2">DUF1987 domain-containing protein</fullName>
    </submittedName>
</protein>